<dbReference type="AlphaFoldDB" id="A0A9W8RVE6"/>
<comment type="caution">
    <text evidence="1">The sequence shown here is derived from an EMBL/GenBank/DDBJ whole genome shotgun (WGS) entry which is preliminary data.</text>
</comment>
<accession>A0A9W8RVE6</accession>
<dbReference type="Gene3D" id="3.40.50.300">
    <property type="entry name" value="P-loop containing nucleotide triphosphate hydrolases"/>
    <property type="match status" value="1"/>
</dbReference>
<proteinExistence type="predicted"/>
<dbReference type="EMBL" id="JAOQAZ010000021">
    <property type="protein sequence ID" value="KAJ4254849.1"/>
    <property type="molecule type" value="Genomic_DNA"/>
</dbReference>
<sequence length="93" mass="10380">MPANKFVSYFSNGTLETSTHFALSGRTHPVQVCHLKQATLPIFNLALMQAKEIHETSKDGDILIFFQSVNEVEEACSLLRKEAKGLKVLPLYS</sequence>
<evidence type="ECO:0000313" key="1">
    <source>
        <dbReference type="EMBL" id="KAJ4254849.1"/>
    </source>
</evidence>
<dbReference type="InterPro" id="IPR027417">
    <property type="entry name" value="P-loop_NTPase"/>
</dbReference>
<dbReference type="OrthoDB" id="10253254at2759"/>
<evidence type="ECO:0000313" key="2">
    <source>
        <dbReference type="Proteomes" id="UP001152049"/>
    </source>
</evidence>
<organism evidence="1 2">
    <name type="scientific">Fusarium torreyae</name>
    <dbReference type="NCBI Taxonomy" id="1237075"/>
    <lineage>
        <taxon>Eukaryota</taxon>
        <taxon>Fungi</taxon>
        <taxon>Dikarya</taxon>
        <taxon>Ascomycota</taxon>
        <taxon>Pezizomycotina</taxon>
        <taxon>Sordariomycetes</taxon>
        <taxon>Hypocreomycetidae</taxon>
        <taxon>Hypocreales</taxon>
        <taxon>Nectriaceae</taxon>
        <taxon>Fusarium</taxon>
    </lineage>
</organism>
<reference evidence="1" key="1">
    <citation type="submission" date="2022-09" db="EMBL/GenBank/DDBJ databases">
        <title>Fusarium specimens isolated from Avocado Roots.</title>
        <authorList>
            <person name="Stajich J."/>
            <person name="Roper C."/>
            <person name="Heimlech-Rivalta G."/>
        </authorList>
    </citation>
    <scope>NUCLEOTIDE SEQUENCE</scope>
    <source>
        <strain evidence="1">CF00136</strain>
    </source>
</reference>
<name>A0A9W8RVE6_9HYPO</name>
<gene>
    <name evidence="1" type="ORF">NW762_009647</name>
</gene>
<protein>
    <submittedName>
        <fullName evidence="1">Uncharacterized protein</fullName>
    </submittedName>
</protein>
<dbReference type="Proteomes" id="UP001152049">
    <property type="component" value="Unassembled WGS sequence"/>
</dbReference>
<keyword evidence="2" id="KW-1185">Reference proteome</keyword>
<dbReference type="SUPFAM" id="SSF52540">
    <property type="entry name" value="P-loop containing nucleoside triphosphate hydrolases"/>
    <property type="match status" value="1"/>
</dbReference>